<dbReference type="FunFam" id="3.30.70.270:FF:000020">
    <property type="entry name" value="Transposon Tf2-6 polyprotein-like Protein"/>
    <property type="match status" value="1"/>
</dbReference>
<evidence type="ECO:0000259" key="1">
    <source>
        <dbReference type="Pfam" id="PF17919"/>
    </source>
</evidence>
<keyword evidence="3" id="KW-1185">Reference proteome</keyword>
<dbReference type="EMBL" id="CP133615">
    <property type="protein sequence ID" value="WMV24409.1"/>
    <property type="molecule type" value="Genomic_DNA"/>
</dbReference>
<dbReference type="InterPro" id="IPR043502">
    <property type="entry name" value="DNA/RNA_pol_sf"/>
</dbReference>
<evidence type="ECO:0000313" key="2">
    <source>
        <dbReference type="EMBL" id="WMV24409.1"/>
    </source>
</evidence>
<dbReference type="SUPFAM" id="SSF56672">
    <property type="entry name" value="DNA/RNA polymerases"/>
    <property type="match status" value="1"/>
</dbReference>
<protein>
    <recommendedName>
        <fullName evidence="1">Reverse transcriptase/retrotransposon-derived protein RNase H-like domain-containing protein</fullName>
    </recommendedName>
</protein>
<gene>
    <name evidence="2" type="ORF">MTR67_017794</name>
</gene>
<name>A0AAF0QR05_SOLVR</name>
<organism evidence="2 3">
    <name type="scientific">Solanum verrucosum</name>
    <dbReference type="NCBI Taxonomy" id="315347"/>
    <lineage>
        <taxon>Eukaryota</taxon>
        <taxon>Viridiplantae</taxon>
        <taxon>Streptophyta</taxon>
        <taxon>Embryophyta</taxon>
        <taxon>Tracheophyta</taxon>
        <taxon>Spermatophyta</taxon>
        <taxon>Magnoliopsida</taxon>
        <taxon>eudicotyledons</taxon>
        <taxon>Gunneridae</taxon>
        <taxon>Pentapetalae</taxon>
        <taxon>asterids</taxon>
        <taxon>lamiids</taxon>
        <taxon>Solanales</taxon>
        <taxon>Solanaceae</taxon>
        <taxon>Solanoideae</taxon>
        <taxon>Solaneae</taxon>
        <taxon>Solanum</taxon>
    </lineage>
</organism>
<dbReference type="PANTHER" id="PTHR34072">
    <property type="entry name" value="ENZYMATIC POLYPROTEIN-RELATED"/>
    <property type="match status" value="1"/>
</dbReference>
<evidence type="ECO:0000313" key="3">
    <source>
        <dbReference type="Proteomes" id="UP001234989"/>
    </source>
</evidence>
<reference evidence="2" key="1">
    <citation type="submission" date="2023-08" db="EMBL/GenBank/DDBJ databases">
        <title>A de novo genome assembly of Solanum verrucosum Schlechtendal, a Mexican diploid species geographically isolated from the other diploid A-genome species in potato relatives.</title>
        <authorList>
            <person name="Hosaka K."/>
        </authorList>
    </citation>
    <scope>NUCLEOTIDE SEQUENCE</scope>
    <source>
        <tissue evidence="2">Young leaves</tissue>
    </source>
</reference>
<sequence>MVDPQKIEEVRNWVRPSSVTEIRSFVGLYSYYRRFVKNFASIAIHLTNLTKKEVPFEWTEKCEESFQKLKTLLTTTPILALLVEGKDFKVYCDVSHSGLGVVLMQDKNVIAYALQQLKHMFTQKDLNLRQRRWMELLKDYDVTIQYHPISIEVRVIFIKEIKAK</sequence>
<dbReference type="InterPro" id="IPR043128">
    <property type="entry name" value="Rev_trsase/Diguanyl_cyclase"/>
</dbReference>
<dbReference type="Gene3D" id="3.30.70.270">
    <property type="match status" value="1"/>
</dbReference>
<dbReference type="Proteomes" id="UP001234989">
    <property type="component" value="Chromosome 4"/>
</dbReference>
<proteinExistence type="predicted"/>
<accession>A0AAF0QR05</accession>
<dbReference type="PANTHER" id="PTHR34072:SF59">
    <property type="entry name" value="CCHC-TYPE INTEGRASE"/>
    <property type="match status" value="1"/>
</dbReference>
<feature type="domain" description="Reverse transcriptase/retrotransposon-derived protein RNase H-like" evidence="1">
    <location>
        <begin position="58"/>
        <end position="119"/>
    </location>
</feature>
<dbReference type="Pfam" id="PF17919">
    <property type="entry name" value="RT_RNaseH_2"/>
    <property type="match status" value="1"/>
</dbReference>
<dbReference type="AlphaFoldDB" id="A0AAF0QR05"/>
<dbReference type="InterPro" id="IPR041577">
    <property type="entry name" value="RT_RNaseH_2"/>
</dbReference>